<keyword evidence="4 10" id="KW-0732">Signal</keyword>
<comment type="similarity">
    <text evidence="2 8">Belongs to the glycosyl hydrolase 76 family.</text>
</comment>
<evidence type="ECO:0000256" key="1">
    <source>
        <dbReference type="ARBA" id="ARBA00001452"/>
    </source>
</evidence>
<evidence type="ECO:0000256" key="5">
    <source>
        <dbReference type="ARBA" id="ARBA00022801"/>
    </source>
</evidence>
<accession>A0A6A6ZMZ0</accession>
<keyword evidence="5 8" id="KW-0378">Hydrolase</keyword>
<keyword evidence="9" id="KW-1133">Transmembrane helix</keyword>
<feature type="chain" id="PRO_5025656367" description="Mannan endo-1,6-alpha-mannosidase" evidence="10">
    <location>
        <begin position="22"/>
        <end position="456"/>
    </location>
</feature>
<evidence type="ECO:0000313" key="12">
    <source>
        <dbReference type="Proteomes" id="UP000799424"/>
    </source>
</evidence>
<dbReference type="InterPro" id="IPR008928">
    <property type="entry name" value="6-hairpin_glycosidase_sf"/>
</dbReference>
<dbReference type="Pfam" id="PF03663">
    <property type="entry name" value="Glyco_hydro_76"/>
    <property type="match status" value="1"/>
</dbReference>
<keyword evidence="6" id="KW-0325">Glycoprotein</keyword>
<evidence type="ECO:0000256" key="7">
    <source>
        <dbReference type="ARBA" id="ARBA00023295"/>
    </source>
</evidence>
<dbReference type="EMBL" id="MU006236">
    <property type="protein sequence ID" value="KAF2821627.1"/>
    <property type="molecule type" value="Genomic_DNA"/>
</dbReference>
<dbReference type="SUPFAM" id="SSF48208">
    <property type="entry name" value="Six-hairpin glycosidases"/>
    <property type="match status" value="1"/>
</dbReference>
<feature type="signal peptide" evidence="10">
    <location>
        <begin position="1"/>
        <end position="21"/>
    </location>
</feature>
<dbReference type="PANTHER" id="PTHR12145">
    <property type="entry name" value="MANNAN ENDO-1,6-ALPHA-MANNOSIDASE DCW1"/>
    <property type="match status" value="1"/>
</dbReference>
<gene>
    <name evidence="11" type="ORF">CC86DRAFT_397153</name>
</gene>
<evidence type="ECO:0000256" key="2">
    <source>
        <dbReference type="ARBA" id="ARBA00009699"/>
    </source>
</evidence>
<organism evidence="11 12">
    <name type="scientific">Ophiobolus disseminans</name>
    <dbReference type="NCBI Taxonomy" id="1469910"/>
    <lineage>
        <taxon>Eukaryota</taxon>
        <taxon>Fungi</taxon>
        <taxon>Dikarya</taxon>
        <taxon>Ascomycota</taxon>
        <taxon>Pezizomycotina</taxon>
        <taxon>Dothideomycetes</taxon>
        <taxon>Pleosporomycetidae</taxon>
        <taxon>Pleosporales</taxon>
        <taxon>Pleosporineae</taxon>
        <taxon>Phaeosphaeriaceae</taxon>
        <taxon>Ophiobolus</taxon>
    </lineage>
</organism>
<dbReference type="PIRSF" id="PIRSF016302">
    <property type="entry name" value="Man_a_manosd"/>
    <property type="match status" value="1"/>
</dbReference>
<sequence length="456" mass="48681">MFARVGVLSLVLSFFAHQGSCSIDLDTNSPDALKSTAKKLAGGIISFYNDSLKDFGAPGLFPDPYYFWEAGTVWNALVGYSHLTGDSQYDTLVSQALQFQLGDYNAYMPVNQTKSLGNDDQSCWGLAAMSAAEVGFSKPGNASWVDYATNVWNTQALRLDMEEKSGVCGGGLRWQIFSFNKGYDYKDSYSNGNFFLLSARLAKFTGNATYSQYADKVFKWARDVELVGDNFHVYAGTQTTSKCSNINRMQFTATQGLYTEGAALMYNITGAQNWTEAVNGLVNASTTFLSSKTSYIVVEKACENIEKCDTDMRAYKGVFARSIARAAVAAPIVSDTIQKILSRSAAAAASACTATTQMECSFAWANATVTGDSATAKDGNLGEIFNALEMVQGLLYPSAKALNTVNGTVSGKGNGNETGNGGKIEGYVEKGAGAMAAIPVSMMVALVGVATVVISL</sequence>
<dbReference type="Proteomes" id="UP000799424">
    <property type="component" value="Unassembled WGS sequence"/>
</dbReference>
<keyword evidence="7 8" id="KW-0326">Glycosidase</keyword>
<dbReference type="InterPro" id="IPR005198">
    <property type="entry name" value="Glyco_hydro_76"/>
</dbReference>
<evidence type="ECO:0000256" key="6">
    <source>
        <dbReference type="ARBA" id="ARBA00023180"/>
    </source>
</evidence>
<reference evidence="11" key="1">
    <citation type="journal article" date="2020" name="Stud. Mycol.">
        <title>101 Dothideomycetes genomes: a test case for predicting lifestyles and emergence of pathogens.</title>
        <authorList>
            <person name="Haridas S."/>
            <person name="Albert R."/>
            <person name="Binder M."/>
            <person name="Bloem J."/>
            <person name="Labutti K."/>
            <person name="Salamov A."/>
            <person name="Andreopoulos B."/>
            <person name="Baker S."/>
            <person name="Barry K."/>
            <person name="Bills G."/>
            <person name="Bluhm B."/>
            <person name="Cannon C."/>
            <person name="Castanera R."/>
            <person name="Culley D."/>
            <person name="Daum C."/>
            <person name="Ezra D."/>
            <person name="Gonzalez J."/>
            <person name="Henrissat B."/>
            <person name="Kuo A."/>
            <person name="Liang C."/>
            <person name="Lipzen A."/>
            <person name="Lutzoni F."/>
            <person name="Magnuson J."/>
            <person name="Mondo S."/>
            <person name="Nolan M."/>
            <person name="Ohm R."/>
            <person name="Pangilinan J."/>
            <person name="Park H.-J."/>
            <person name="Ramirez L."/>
            <person name="Alfaro M."/>
            <person name="Sun H."/>
            <person name="Tritt A."/>
            <person name="Yoshinaga Y."/>
            <person name="Zwiers L.-H."/>
            <person name="Turgeon B."/>
            <person name="Goodwin S."/>
            <person name="Spatafora J."/>
            <person name="Crous P."/>
            <person name="Grigoriev I."/>
        </authorList>
    </citation>
    <scope>NUCLEOTIDE SEQUENCE</scope>
    <source>
        <strain evidence="11">CBS 113818</strain>
    </source>
</reference>
<dbReference type="PANTHER" id="PTHR12145:SF36">
    <property type="entry name" value="MANNAN ENDO-1,6-ALPHA-MANNOSIDASE DCW1"/>
    <property type="match status" value="1"/>
</dbReference>
<dbReference type="GO" id="GO:0009272">
    <property type="term" value="P:fungal-type cell wall biogenesis"/>
    <property type="evidence" value="ECO:0007669"/>
    <property type="project" value="TreeGrafter"/>
</dbReference>
<comment type="catalytic activity">
    <reaction evidence="1 8">
        <text>Random hydrolysis of (1-&gt;6)-alpha-D-mannosidic linkages in unbranched (1-&gt;6)-mannans.</text>
        <dbReference type="EC" id="3.2.1.101"/>
    </reaction>
</comment>
<dbReference type="OrthoDB" id="4187847at2759"/>
<dbReference type="GO" id="GO:0008496">
    <property type="term" value="F:mannan endo-1,6-alpha-mannosidase activity"/>
    <property type="evidence" value="ECO:0007669"/>
    <property type="project" value="UniProtKB-UniRule"/>
</dbReference>
<feature type="transmembrane region" description="Helical" evidence="9">
    <location>
        <begin position="432"/>
        <end position="454"/>
    </location>
</feature>
<dbReference type="GO" id="GO:0016052">
    <property type="term" value="P:carbohydrate catabolic process"/>
    <property type="evidence" value="ECO:0007669"/>
    <property type="project" value="InterPro"/>
</dbReference>
<dbReference type="EC" id="3.2.1.101" evidence="3 8"/>
<keyword evidence="12" id="KW-1185">Reference proteome</keyword>
<keyword evidence="9" id="KW-0472">Membrane</keyword>
<proteinExistence type="inferred from homology"/>
<evidence type="ECO:0000256" key="10">
    <source>
        <dbReference type="SAM" id="SignalP"/>
    </source>
</evidence>
<evidence type="ECO:0000256" key="3">
    <source>
        <dbReference type="ARBA" id="ARBA00012350"/>
    </source>
</evidence>
<protein>
    <recommendedName>
        <fullName evidence="3 8">Mannan endo-1,6-alpha-mannosidase</fullName>
        <ecNumber evidence="3 8">3.2.1.101</ecNumber>
    </recommendedName>
</protein>
<evidence type="ECO:0000256" key="9">
    <source>
        <dbReference type="SAM" id="Phobius"/>
    </source>
</evidence>
<name>A0A6A6ZMZ0_9PLEO</name>
<dbReference type="InterPro" id="IPR014480">
    <property type="entry name" value="Mannan-1_6-alpha_mannosidase"/>
</dbReference>
<evidence type="ECO:0000256" key="8">
    <source>
        <dbReference type="PIRNR" id="PIRNR016302"/>
    </source>
</evidence>
<dbReference type="Gene3D" id="1.50.10.20">
    <property type="match status" value="1"/>
</dbReference>
<evidence type="ECO:0000256" key="4">
    <source>
        <dbReference type="ARBA" id="ARBA00022729"/>
    </source>
</evidence>
<dbReference type="AlphaFoldDB" id="A0A6A6ZMZ0"/>
<keyword evidence="9" id="KW-0812">Transmembrane</keyword>
<evidence type="ECO:0000313" key="11">
    <source>
        <dbReference type="EMBL" id="KAF2821627.1"/>
    </source>
</evidence>